<evidence type="ECO:0000259" key="1">
    <source>
        <dbReference type="Pfam" id="PF13360"/>
    </source>
</evidence>
<dbReference type="Gene3D" id="2.130.10.10">
    <property type="entry name" value="YVTN repeat-like/Quinoprotein amine dehydrogenase"/>
    <property type="match status" value="1"/>
</dbReference>
<dbReference type="AlphaFoldDB" id="A0A2K9NT26"/>
<gene>
    <name evidence="2" type="ORF">C0V70_11095</name>
</gene>
<reference evidence="2 3" key="1">
    <citation type="submission" date="2018-01" db="EMBL/GenBank/DDBJ databases">
        <title>Complete genome sequence of Bacteriovorax stolpii DSM12778.</title>
        <authorList>
            <person name="Tang B."/>
            <person name="Chang J."/>
        </authorList>
    </citation>
    <scope>NUCLEOTIDE SEQUENCE [LARGE SCALE GENOMIC DNA]</scope>
    <source>
        <strain evidence="2 3">DSM 12778</strain>
    </source>
</reference>
<dbReference type="InterPro" id="IPR002372">
    <property type="entry name" value="PQQ_rpt_dom"/>
</dbReference>
<name>A0A2K9NT26_BACTC</name>
<dbReference type="InterPro" id="IPR011047">
    <property type="entry name" value="Quinoprotein_ADH-like_sf"/>
</dbReference>
<dbReference type="PANTHER" id="PTHR34512:SF30">
    <property type="entry name" value="OUTER MEMBRANE PROTEIN ASSEMBLY FACTOR BAMB"/>
    <property type="match status" value="1"/>
</dbReference>
<dbReference type="Proteomes" id="UP000235584">
    <property type="component" value="Chromosome"/>
</dbReference>
<keyword evidence="3" id="KW-1185">Reference proteome</keyword>
<dbReference type="RefSeq" id="WP_102243928.1">
    <property type="nucleotide sequence ID" value="NZ_CP025704.1"/>
</dbReference>
<protein>
    <recommendedName>
        <fullName evidence="1">Pyrrolo-quinoline quinone repeat domain-containing protein</fullName>
    </recommendedName>
</protein>
<dbReference type="OrthoDB" id="5288823at2"/>
<dbReference type="Pfam" id="PF13360">
    <property type="entry name" value="PQQ_2"/>
    <property type="match status" value="1"/>
</dbReference>
<sequence length="371" mass="40800">MKKYCIPLLLSLSVLASCSTLREYKPTKVVEERSPLTPLWIKNLDPNYDSGNLPIGLQSPLVHEGIVYAGHNGGYMKAYELENGREIWSEFDGSAYHAGAVAYKDQVIYGTVQGRVISRHGILGTIKYSVDLGASVETRGVVSNGRVFFQLRNHQVFCLDVETGKILWGYKRSVPYLTTLQRAGTPVVYKDKLLVGFADGTFAALSIEEGVLLYETKLTTASKFVDIDNAPFVLQDRVYISPVGGALSLIDPNTGKVLRTSDFTVSRPPLVRDDQLIFGTPNGELLVTDKNLNLQKTVKVSSGVITSIVPYKTYFAVSTTTGELKLLDQKGLNVVETFKLGHAYSAVFGEMVSTGDNLAVLSSRNRLFLFH</sequence>
<evidence type="ECO:0000313" key="3">
    <source>
        <dbReference type="Proteomes" id="UP000235584"/>
    </source>
</evidence>
<evidence type="ECO:0000313" key="2">
    <source>
        <dbReference type="EMBL" id="AUN98637.1"/>
    </source>
</evidence>
<dbReference type="InterPro" id="IPR015943">
    <property type="entry name" value="WD40/YVTN_repeat-like_dom_sf"/>
</dbReference>
<proteinExistence type="predicted"/>
<organism evidence="2 3">
    <name type="scientific">Bacteriovorax stolpii</name>
    <name type="common">Bdellovibrio stolpii</name>
    <dbReference type="NCBI Taxonomy" id="960"/>
    <lineage>
        <taxon>Bacteria</taxon>
        <taxon>Pseudomonadati</taxon>
        <taxon>Bdellovibrionota</taxon>
        <taxon>Bacteriovoracia</taxon>
        <taxon>Bacteriovoracales</taxon>
        <taxon>Bacteriovoracaceae</taxon>
        <taxon>Bacteriovorax</taxon>
    </lineage>
</organism>
<feature type="domain" description="Pyrrolo-quinoline quinone repeat" evidence="1">
    <location>
        <begin position="74"/>
        <end position="289"/>
    </location>
</feature>
<dbReference type="PANTHER" id="PTHR34512">
    <property type="entry name" value="CELL SURFACE PROTEIN"/>
    <property type="match status" value="1"/>
</dbReference>
<dbReference type="SUPFAM" id="SSF50998">
    <property type="entry name" value="Quinoprotein alcohol dehydrogenase-like"/>
    <property type="match status" value="1"/>
</dbReference>
<accession>A0A2K9NT26</accession>
<dbReference type="SMART" id="SM00564">
    <property type="entry name" value="PQQ"/>
    <property type="match status" value="4"/>
</dbReference>
<dbReference type="EMBL" id="CP025704">
    <property type="protein sequence ID" value="AUN98637.1"/>
    <property type="molecule type" value="Genomic_DNA"/>
</dbReference>
<dbReference type="PROSITE" id="PS51257">
    <property type="entry name" value="PROKAR_LIPOPROTEIN"/>
    <property type="match status" value="1"/>
</dbReference>
<dbReference type="KEGG" id="bsto:C0V70_11095"/>
<dbReference type="InterPro" id="IPR018391">
    <property type="entry name" value="PQQ_b-propeller_rpt"/>
</dbReference>